<evidence type="ECO:0000256" key="4">
    <source>
        <dbReference type="ARBA" id="ARBA00022806"/>
    </source>
</evidence>
<dbReference type="Gene3D" id="1.10.486.10">
    <property type="entry name" value="PCRA, domain 4"/>
    <property type="match status" value="2"/>
</dbReference>
<dbReference type="GO" id="GO:0033202">
    <property type="term" value="C:DNA helicase complex"/>
    <property type="evidence" value="ECO:0007669"/>
    <property type="project" value="TreeGrafter"/>
</dbReference>
<keyword evidence="2 11" id="KW-0547">Nucleotide-binding</keyword>
<evidence type="ECO:0000256" key="8">
    <source>
        <dbReference type="ARBA" id="ARBA00034617"/>
    </source>
</evidence>
<dbReference type="InterPro" id="IPR013986">
    <property type="entry name" value="DExx_box_DNA_helicase_dom_sf"/>
</dbReference>
<dbReference type="GO" id="GO:0005829">
    <property type="term" value="C:cytosol"/>
    <property type="evidence" value="ECO:0007669"/>
    <property type="project" value="TreeGrafter"/>
</dbReference>
<comment type="catalytic activity">
    <reaction evidence="10">
        <text>ATP + H2O = ADP + phosphate + H(+)</text>
        <dbReference type="Rhea" id="RHEA:13065"/>
        <dbReference type="ChEBI" id="CHEBI:15377"/>
        <dbReference type="ChEBI" id="CHEBI:15378"/>
        <dbReference type="ChEBI" id="CHEBI:30616"/>
        <dbReference type="ChEBI" id="CHEBI:43474"/>
        <dbReference type="ChEBI" id="CHEBI:456216"/>
        <dbReference type="EC" id="5.6.2.4"/>
    </reaction>
</comment>
<evidence type="ECO:0000256" key="12">
    <source>
        <dbReference type="SAM" id="MobiDB-lite"/>
    </source>
</evidence>
<keyword evidence="5 11" id="KW-0067">ATP-binding</keyword>
<dbReference type="EMBL" id="MHJC01000020">
    <property type="protein sequence ID" value="OGY61493.1"/>
    <property type="molecule type" value="Genomic_DNA"/>
</dbReference>
<evidence type="ECO:0000313" key="16">
    <source>
        <dbReference type="Proteomes" id="UP000176976"/>
    </source>
</evidence>
<feature type="region of interest" description="Disordered" evidence="12">
    <location>
        <begin position="1"/>
        <end position="29"/>
    </location>
</feature>
<dbReference type="PROSITE" id="PS51217">
    <property type="entry name" value="UVRD_HELICASE_CTER"/>
    <property type="match status" value="1"/>
</dbReference>
<feature type="compositionally biased region" description="Polar residues" evidence="12">
    <location>
        <begin position="9"/>
        <end position="29"/>
    </location>
</feature>
<dbReference type="SUPFAM" id="SSF52540">
    <property type="entry name" value="P-loop containing nucleoside triphosphate hydrolases"/>
    <property type="match status" value="1"/>
</dbReference>
<evidence type="ECO:0000313" key="15">
    <source>
        <dbReference type="EMBL" id="OGY61493.1"/>
    </source>
</evidence>
<dbReference type="InterPro" id="IPR000212">
    <property type="entry name" value="DNA_helicase_UvrD/REP"/>
</dbReference>
<dbReference type="GO" id="GO:0000725">
    <property type="term" value="P:recombinational repair"/>
    <property type="evidence" value="ECO:0007669"/>
    <property type="project" value="TreeGrafter"/>
</dbReference>
<reference evidence="15 16" key="1">
    <citation type="journal article" date="2016" name="Nat. Commun.">
        <title>Thousands of microbial genomes shed light on interconnected biogeochemical processes in an aquifer system.</title>
        <authorList>
            <person name="Anantharaman K."/>
            <person name="Brown C.T."/>
            <person name="Hug L.A."/>
            <person name="Sharon I."/>
            <person name="Castelle C.J."/>
            <person name="Probst A.J."/>
            <person name="Thomas B.C."/>
            <person name="Singh A."/>
            <person name="Wilkins M.J."/>
            <person name="Karaoz U."/>
            <person name="Brodie E.L."/>
            <person name="Williams K.H."/>
            <person name="Hubbard S.S."/>
            <person name="Banfield J.F."/>
        </authorList>
    </citation>
    <scope>NUCLEOTIDE SEQUENCE [LARGE SCALE GENOMIC DNA]</scope>
</reference>
<dbReference type="AlphaFoldDB" id="A0A1G1ZA16"/>
<comment type="caution">
    <text evidence="15">The sequence shown here is derived from an EMBL/GenBank/DDBJ whole genome shotgun (WGS) entry which is preliminary data.</text>
</comment>
<dbReference type="GO" id="GO:0043138">
    <property type="term" value="F:3'-5' DNA helicase activity"/>
    <property type="evidence" value="ECO:0007669"/>
    <property type="project" value="UniProtKB-EC"/>
</dbReference>
<keyword evidence="6" id="KW-0238">DNA-binding</keyword>
<dbReference type="CDD" id="cd18807">
    <property type="entry name" value="SF1_C_UvrD"/>
    <property type="match status" value="1"/>
</dbReference>
<gene>
    <name evidence="15" type="ORF">A3H06_02035</name>
</gene>
<evidence type="ECO:0000256" key="5">
    <source>
        <dbReference type="ARBA" id="ARBA00022840"/>
    </source>
</evidence>
<keyword evidence="4 11" id="KW-0347">Helicase</keyword>
<evidence type="ECO:0000256" key="3">
    <source>
        <dbReference type="ARBA" id="ARBA00022801"/>
    </source>
</evidence>
<dbReference type="GO" id="GO:0003677">
    <property type="term" value="F:DNA binding"/>
    <property type="evidence" value="ECO:0007669"/>
    <property type="project" value="UniProtKB-KW"/>
</dbReference>
<dbReference type="Gene3D" id="1.10.10.160">
    <property type="match status" value="1"/>
</dbReference>
<dbReference type="InterPro" id="IPR014016">
    <property type="entry name" value="UvrD-like_ATP-bd"/>
</dbReference>
<proteinExistence type="inferred from homology"/>
<evidence type="ECO:0000256" key="6">
    <source>
        <dbReference type="ARBA" id="ARBA00023125"/>
    </source>
</evidence>
<dbReference type="EC" id="5.6.2.4" evidence="9"/>
<dbReference type="InterPro" id="IPR027417">
    <property type="entry name" value="P-loop_NTPase"/>
</dbReference>
<evidence type="ECO:0000256" key="10">
    <source>
        <dbReference type="ARBA" id="ARBA00048988"/>
    </source>
</evidence>
<dbReference type="InterPro" id="IPR014017">
    <property type="entry name" value="DNA_helicase_UvrD-like_C"/>
</dbReference>
<evidence type="ECO:0000256" key="2">
    <source>
        <dbReference type="ARBA" id="ARBA00022741"/>
    </source>
</evidence>
<evidence type="ECO:0000259" key="14">
    <source>
        <dbReference type="PROSITE" id="PS51217"/>
    </source>
</evidence>
<sequence>MIPRKQPFYQPNSSLPDSNEAGSPLLSSSQQEAVFHKDGPLLITAGAGSGKTRTLTSRLRHLIEVHGILPDDIIAITFTNKAAAEMRNRLRGISGISSFSPFIGTFHSLGAQILRGHAQLLGRTNRFTIFDDNDSLQTIKRVLLDLDISKEQHSPASLQYSFSKIKSESVPPEDVFLKPHLRAAFTAYETSLREQNTFDFDDLIEKPVWIFEHHPDILQAYQKKFRYILVDEYQDINSAQYRFVRLLAEGHGNLSVVGDDNQAIYSFRGADFRNFLSFEKDWPTAKIVILGENYRSSGAIVTAAAAVIAHNKLQRPKELFTSNPHGELIKVVETTDPADEANYVMQEVLKRNKLSETAILYRTNAQSRALEQALSFYGVPYEIFGGLKFYERMEIKDIVACLRYGANPLDAVSRARIDKNFPKRVSRGLIAELPDRVHDLSPVEFIGFVLKTTEYLSLLKKKFKNAEERIENIDELIHFASSFKTLSEFLETAALSQDSERMDTAKRSVKLMTIHTAKGLEFDYIFLVGSAEGFLPHQKSLGSSDELEEERRLMYVGMTRARKHLTLTFYGLASRFLYEIPPELVEFESRGGYGSFHDEWPPNGGEDEVYLT</sequence>
<comment type="catalytic activity">
    <reaction evidence="8">
        <text>Couples ATP hydrolysis with the unwinding of duplex DNA by translocating in the 3'-5' direction.</text>
        <dbReference type="EC" id="5.6.2.4"/>
    </reaction>
</comment>
<evidence type="ECO:0000256" key="11">
    <source>
        <dbReference type="PROSITE-ProRule" id="PRU00560"/>
    </source>
</evidence>
<organism evidence="15 16">
    <name type="scientific">Candidatus Colwellbacteria bacterium RIFCSPLOWO2_12_FULL_44_13</name>
    <dbReference type="NCBI Taxonomy" id="1797694"/>
    <lineage>
        <taxon>Bacteria</taxon>
        <taxon>Candidatus Colwelliibacteriota</taxon>
    </lineage>
</organism>
<name>A0A1G1ZA16_9BACT</name>
<feature type="domain" description="UvrD-like helicase C-terminal" evidence="14">
    <location>
        <begin position="298"/>
        <end position="519"/>
    </location>
</feature>
<dbReference type="Pfam" id="PF00580">
    <property type="entry name" value="UvrD-helicase"/>
    <property type="match status" value="1"/>
</dbReference>
<keyword evidence="7" id="KW-0413">Isomerase</keyword>
<dbReference type="Gene3D" id="3.40.50.300">
    <property type="entry name" value="P-loop containing nucleotide triphosphate hydrolases"/>
    <property type="match status" value="3"/>
</dbReference>
<feature type="binding site" evidence="11">
    <location>
        <begin position="45"/>
        <end position="52"/>
    </location>
    <ligand>
        <name>ATP</name>
        <dbReference type="ChEBI" id="CHEBI:30616"/>
    </ligand>
</feature>
<dbReference type="PANTHER" id="PTHR11070:SF2">
    <property type="entry name" value="ATP-DEPENDENT DNA HELICASE SRS2"/>
    <property type="match status" value="1"/>
</dbReference>
<dbReference type="Pfam" id="PF13361">
    <property type="entry name" value="UvrD_C"/>
    <property type="match status" value="2"/>
</dbReference>
<evidence type="ECO:0000259" key="13">
    <source>
        <dbReference type="PROSITE" id="PS51198"/>
    </source>
</evidence>
<evidence type="ECO:0000256" key="9">
    <source>
        <dbReference type="ARBA" id="ARBA00034808"/>
    </source>
</evidence>
<dbReference type="GO" id="GO:0016887">
    <property type="term" value="F:ATP hydrolysis activity"/>
    <property type="evidence" value="ECO:0007669"/>
    <property type="project" value="RHEA"/>
</dbReference>
<dbReference type="PROSITE" id="PS51198">
    <property type="entry name" value="UVRD_HELICASE_ATP_BIND"/>
    <property type="match status" value="1"/>
</dbReference>
<feature type="domain" description="UvrD-like helicase ATP-binding" evidence="13">
    <location>
        <begin position="24"/>
        <end position="297"/>
    </location>
</feature>
<keyword evidence="3 11" id="KW-0378">Hydrolase</keyword>
<dbReference type="CDD" id="cd17932">
    <property type="entry name" value="DEXQc_UvrD"/>
    <property type="match status" value="1"/>
</dbReference>
<evidence type="ECO:0000256" key="1">
    <source>
        <dbReference type="ARBA" id="ARBA00009922"/>
    </source>
</evidence>
<protein>
    <recommendedName>
        <fullName evidence="9">DNA 3'-5' helicase</fullName>
        <ecNumber evidence="9">5.6.2.4</ecNumber>
    </recommendedName>
</protein>
<comment type="similarity">
    <text evidence="1">Belongs to the helicase family. UvrD subfamily.</text>
</comment>
<accession>A0A1G1ZA16</accession>
<dbReference type="PANTHER" id="PTHR11070">
    <property type="entry name" value="UVRD / RECB / PCRA DNA HELICASE FAMILY MEMBER"/>
    <property type="match status" value="1"/>
</dbReference>
<evidence type="ECO:0000256" key="7">
    <source>
        <dbReference type="ARBA" id="ARBA00023235"/>
    </source>
</evidence>
<dbReference type="Proteomes" id="UP000176976">
    <property type="component" value="Unassembled WGS sequence"/>
</dbReference>
<dbReference type="GO" id="GO:0005524">
    <property type="term" value="F:ATP binding"/>
    <property type="evidence" value="ECO:0007669"/>
    <property type="project" value="UniProtKB-UniRule"/>
</dbReference>